<proteinExistence type="inferred from homology"/>
<dbReference type="Pfam" id="PF12849">
    <property type="entry name" value="PBP_like_2"/>
    <property type="match status" value="1"/>
</dbReference>
<dbReference type="Gene3D" id="3.40.190.10">
    <property type="entry name" value="Periplasmic binding protein-like II"/>
    <property type="match status" value="2"/>
</dbReference>
<keyword evidence="5 7" id="KW-0813">Transport</keyword>
<dbReference type="SUPFAM" id="SSF53850">
    <property type="entry name" value="Periplasmic binding protein-like II"/>
    <property type="match status" value="1"/>
</dbReference>
<reference evidence="10" key="1">
    <citation type="submission" date="2014-03" db="EMBL/GenBank/DDBJ databases">
        <authorList>
            <person name="Genoscope - CEA"/>
        </authorList>
    </citation>
    <scope>NUCLEOTIDE SEQUENCE [LARGE SCALE GENOMIC DNA]</scope>
    <source>
        <strain evidence="10">CF27</strain>
    </source>
</reference>
<dbReference type="Proteomes" id="UP000093129">
    <property type="component" value="Unassembled WGS sequence"/>
</dbReference>
<dbReference type="Proteomes" id="UP000595420">
    <property type="component" value="Chromosome"/>
</dbReference>
<evidence type="ECO:0000256" key="8">
    <source>
        <dbReference type="SAM" id="SignalP"/>
    </source>
</evidence>
<feature type="chain" id="PRO_5010401887" description="Phosphate-binding protein PstS" evidence="8">
    <location>
        <begin position="35"/>
        <end position="362"/>
    </location>
</feature>
<dbReference type="PANTHER" id="PTHR42996:SF1">
    <property type="entry name" value="PHOSPHATE-BINDING PROTEIN PSTS"/>
    <property type="match status" value="1"/>
</dbReference>
<dbReference type="PIRSF" id="PIRSF002756">
    <property type="entry name" value="PstS"/>
    <property type="match status" value="1"/>
</dbReference>
<dbReference type="GO" id="GO:0043190">
    <property type="term" value="C:ATP-binding cassette (ABC) transporter complex"/>
    <property type="evidence" value="ECO:0007669"/>
    <property type="project" value="InterPro"/>
</dbReference>
<keyword evidence="6 7" id="KW-0592">Phosphate transport</keyword>
<evidence type="ECO:0000256" key="3">
    <source>
        <dbReference type="ARBA" id="ARBA00011529"/>
    </source>
</evidence>
<dbReference type="RefSeq" id="WP_035192346.1">
    <property type="nucleotide sequence ID" value="NZ_CCCS020000034.1"/>
</dbReference>
<evidence type="ECO:0000313" key="15">
    <source>
        <dbReference type="Proteomes" id="UP000193925"/>
    </source>
</evidence>
<dbReference type="EMBL" id="MASQ01000045">
    <property type="protein sequence ID" value="OCB03820.1"/>
    <property type="molecule type" value="Genomic_DNA"/>
</dbReference>
<evidence type="ECO:0000256" key="6">
    <source>
        <dbReference type="ARBA" id="ARBA00022592"/>
    </source>
</evidence>
<dbReference type="EMBL" id="CCCS020000034">
    <property type="protein sequence ID" value="CDQ10063.1"/>
    <property type="molecule type" value="Genomic_DNA"/>
</dbReference>
<dbReference type="AlphaFoldDB" id="A0A060UTG6"/>
<evidence type="ECO:0000313" key="14">
    <source>
        <dbReference type="Proteomes" id="UP000093129"/>
    </source>
</evidence>
<evidence type="ECO:0000313" key="12">
    <source>
        <dbReference type="EMBL" id="QQD71465.1"/>
    </source>
</evidence>
<evidence type="ECO:0000259" key="9">
    <source>
        <dbReference type="Pfam" id="PF12849"/>
    </source>
</evidence>
<comment type="subunit">
    <text evidence="3 7">The complex is composed of two ATP-binding proteins (PstB), two transmembrane proteins (PstC and PstA) and a solute-binding protein (PstS).</text>
</comment>
<dbReference type="GO" id="GO:0042301">
    <property type="term" value="F:phosphate ion binding"/>
    <property type="evidence" value="ECO:0007669"/>
    <property type="project" value="InterPro"/>
</dbReference>
<dbReference type="NCBIfam" id="TIGR00975">
    <property type="entry name" value="3a0107s03"/>
    <property type="match status" value="1"/>
</dbReference>
<dbReference type="EMBL" id="CP059488">
    <property type="protein sequence ID" value="QQD71465.1"/>
    <property type="molecule type" value="Genomic_DNA"/>
</dbReference>
<evidence type="ECO:0000313" key="11">
    <source>
        <dbReference type="EMBL" id="OCB03820.1"/>
    </source>
</evidence>
<evidence type="ECO:0000256" key="4">
    <source>
        <dbReference type="ARBA" id="ARBA00021889"/>
    </source>
</evidence>
<comment type="similarity">
    <text evidence="2 7">Belongs to the PstS family.</text>
</comment>
<dbReference type="CDD" id="cd13565">
    <property type="entry name" value="PBP2_PstS"/>
    <property type="match status" value="1"/>
</dbReference>
<dbReference type="EMBL" id="LT841305">
    <property type="protein sequence ID" value="SMH64024.1"/>
    <property type="molecule type" value="Genomic_DNA"/>
</dbReference>
<evidence type="ECO:0000313" key="16">
    <source>
        <dbReference type="Proteomes" id="UP000595420"/>
    </source>
</evidence>
<evidence type="ECO:0000256" key="1">
    <source>
        <dbReference type="ARBA" id="ARBA00002841"/>
    </source>
</evidence>
<dbReference type="GO" id="GO:0035435">
    <property type="term" value="P:phosphate ion transmembrane transport"/>
    <property type="evidence" value="ECO:0007669"/>
    <property type="project" value="InterPro"/>
</dbReference>
<feature type="signal peptide" evidence="8">
    <location>
        <begin position="1"/>
        <end position="34"/>
    </location>
</feature>
<evidence type="ECO:0000313" key="13">
    <source>
        <dbReference type="EMBL" id="SMH64024.1"/>
    </source>
</evidence>
<dbReference type="InterPro" id="IPR024370">
    <property type="entry name" value="PBP_domain"/>
</dbReference>
<name>A0A060UTG6_9PROT</name>
<dbReference type="Proteomes" id="UP000193925">
    <property type="component" value="Chromosome AFERRI"/>
</dbReference>
<evidence type="ECO:0000256" key="7">
    <source>
        <dbReference type="PIRNR" id="PIRNR002756"/>
    </source>
</evidence>
<evidence type="ECO:0000256" key="5">
    <source>
        <dbReference type="ARBA" id="ARBA00022448"/>
    </source>
</evidence>
<dbReference type="PANTHER" id="PTHR42996">
    <property type="entry name" value="PHOSPHATE-BINDING PROTEIN PSTS"/>
    <property type="match status" value="1"/>
</dbReference>
<comment type="function">
    <text evidence="1 7">Part of the ABC transporter complex PstSACB involved in phosphate import.</text>
</comment>
<reference evidence="10" key="2">
    <citation type="submission" date="2014-07" db="EMBL/GenBank/DDBJ databases">
        <title>Initial genome analysis of the psychrotolerant acidophile Acidithiobacillus ferrivorans CF27: insights into iron and sulfur oxidation pathways and into biofilm formation.</title>
        <authorList>
            <person name="Talla E."/>
            <person name="Hedrich S."/>
            <person name="Mangenot S."/>
            <person name="Ji B."/>
            <person name="Johnson D.B."/>
            <person name="Barbe V."/>
            <person name="Bonnefoy V."/>
        </authorList>
    </citation>
    <scope>NUCLEOTIDE SEQUENCE [LARGE SCALE GENOMIC DNA]</scope>
    <source>
        <strain evidence="10">CF27</strain>
    </source>
</reference>
<dbReference type="InterPro" id="IPR005673">
    <property type="entry name" value="ABC_phos-bd_PstS"/>
</dbReference>
<evidence type="ECO:0000256" key="2">
    <source>
        <dbReference type="ARBA" id="ARBA00008725"/>
    </source>
</evidence>
<dbReference type="InterPro" id="IPR050962">
    <property type="entry name" value="Phosphate-bind_PstS"/>
</dbReference>
<organism evidence="10">
    <name type="scientific">Acidithiobacillus ferrivorans</name>
    <dbReference type="NCBI Taxonomy" id="160808"/>
    <lineage>
        <taxon>Bacteria</taxon>
        <taxon>Pseudomonadati</taxon>
        <taxon>Pseudomonadota</taxon>
        <taxon>Acidithiobacillia</taxon>
        <taxon>Acidithiobacillales</taxon>
        <taxon>Acidithiobacillaceae</taxon>
        <taxon>Acidithiobacillus</taxon>
    </lineage>
</organism>
<reference evidence="13 15" key="4">
    <citation type="submission" date="2017-03" db="EMBL/GenBank/DDBJ databases">
        <authorList>
            <person name="Regsiter A."/>
            <person name="William W."/>
        </authorList>
    </citation>
    <scope>NUCLEOTIDE SEQUENCE [LARGE SCALE GENOMIC DNA]</scope>
    <source>
        <strain evidence="13">PRJEB5721</strain>
    </source>
</reference>
<keyword evidence="15" id="KW-1185">Reference proteome</keyword>
<reference evidence="11 14" key="3">
    <citation type="submission" date="2016-07" db="EMBL/GenBank/DDBJ databases">
        <title>Draft genome of a psychrotolerant acidophile Acidithiobacillus ferrivorans strain YL15.</title>
        <authorList>
            <person name="Peng T."/>
            <person name="Ma L."/>
            <person name="Nan M."/>
            <person name="An N."/>
            <person name="Wang M."/>
            <person name="Qiu G."/>
            <person name="Zeng W."/>
        </authorList>
    </citation>
    <scope>NUCLEOTIDE SEQUENCE [LARGE SCALE GENOMIC DNA]</scope>
    <source>
        <strain evidence="11 14">YL15</strain>
    </source>
</reference>
<reference evidence="12 16" key="5">
    <citation type="submission" date="2020-07" db="EMBL/GenBank/DDBJ databases">
        <title>Complete genome sequence analysis of Acidithiobacillus ferrivorans XJFY6S-08 reveals extreme environmental adaptation to alpine acid mine drainage.</title>
        <authorList>
            <person name="Yan L."/>
            <person name="Ni Y."/>
        </authorList>
    </citation>
    <scope>NUCLEOTIDE SEQUENCE [LARGE SCALE GENOMIC DNA]</scope>
    <source>
        <strain evidence="12 16">XJFY6S-08</strain>
    </source>
</reference>
<evidence type="ECO:0000313" key="10">
    <source>
        <dbReference type="EMBL" id="CDQ10063.1"/>
    </source>
</evidence>
<protein>
    <recommendedName>
        <fullName evidence="4 7">Phosphate-binding protein PstS</fullName>
    </recommendedName>
</protein>
<gene>
    <name evidence="10" type="primary">pstS</name>
    <name evidence="13" type="ORF">AFERRI_10057</name>
    <name evidence="10" type="ORF">AFERRI_40015</name>
    <name evidence="11" type="ORF">BBC27_06260</name>
    <name evidence="12" type="ORF">H2515_08190</name>
</gene>
<accession>A0A060UTG6</accession>
<sequence length="362" mass="38437">MLYRLKKEVSRSVKGAVVLSALGLSALYALPASAAPTISLLETGSTLLYPLFNLWVPVYTKMNPGVQITTQGTGSGTGIAEAISGVAQIGASDAYMSDAQIKQHPNILNIPLAISIQMINYNVPGLNNVHLKLSGPVLAGIYSGKITNWDDAAIAKLNPGVKLPKHKIIPVHRTDGSGDTFIFTTYLSDTTPEWSKNIGYSTTVSWPAVPGGIGAEGNPGMVQALKTTPYGIAYIGISWKKPVEEAHLGMAMLENRAGRFVLPTVANAKVAAGEMVSKTPADERISLVYAPGANSYPIINYEYAIVSKTQPNAAVAASLRKFLSWALDPKGGNAPHFIDAVNFVPLPDSAVKLSRKQIAEIK</sequence>
<keyword evidence="8" id="KW-0732">Signal</keyword>
<feature type="domain" description="PBP" evidence="9">
    <location>
        <begin position="34"/>
        <end position="329"/>
    </location>
</feature>